<protein>
    <submittedName>
        <fullName evidence="11">AdeC/AdeK/OprM family multidrug efflux complex outer membrane factor</fullName>
    </submittedName>
</protein>
<dbReference type="SUPFAM" id="SSF56954">
    <property type="entry name" value="Outer membrane efflux proteins (OEP)"/>
    <property type="match status" value="1"/>
</dbReference>
<evidence type="ECO:0000256" key="3">
    <source>
        <dbReference type="ARBA" id="ARBA00022452"/>
    </source>
</evidence>
<dbReference type="RefSeq" id="WP_095184043.1">
    <property type="nucleotide sequence ID" value="NZ_CP058533.1"/>
</dbReference>
<keyword evidence="5 9" id="KW-0472">Membrane</keyword>
<keyword evidence="8 9" id="KW-0449">Lipoprotein</keyword>
<dbReference type="PANTHER" id="PTHR30203">
    <property type="entry name" value="OUTER MEMBRANE CATION EFFLUX PROTEIN"/>
    <property type="match status" value="1"/>
</dbReference>
<evidence type="ECO:0000256" key="4">
    <source>
        <dbReference type="ARBA" id="ARBA00022692"/>
    </source>
</evidence>
<comment type="caution">
    <text evidence="11">The sequence shown here is derived from an EMBL/GenBank/DDBJ whole genome shotgun (WGS) entry which is preliminary data.</text>
</comment>
<sequence>MSKSLLSLAVTAFVLSGCSLIPDYQRPEAPVAAQFPQGPAYSPAQAPNQAAAEQGWRQFFHDPALQQLIKTALENNRDLRVAALNIDAYAAQYQIQRADLFPAVSATGSGSRSRTPAKLSQTGEATIASQYSAGLGISSYELDLFGRVRSLSEEALQKYFATEEARRSTQISLVASVANAYLTWQADKELLKLTQDTLGAFEQSFKLTSRSNEVGVASALDLSQARTSVENARVQLARYTRQVAQDENSLTLLLGTGLPANIASKPLSDDLLSDVPAGLPSDLLQRRPDIVQAEYNLKAANANIGAARAAFFPSITLTASAGTASPTLGGLFKGGSGTWSFAPQINIPIFNAGSLRASLDYSKIQKEINVANYEKAIQTGFQEVSDGLAARETYKQQLDAQRGFVGANQDYYRLAERRYRIGVDSNLTFLDAQRQLFSAQQSLITDRLAQLTSEVNLYKALGGGWNEQTAKNEPLKEEAPALKLF</sequence>
<evidence type="ECO:0000256" key="10">
    <source>
        <dbReference type="SAM" id="Coils"/>
    </source>
</evidence>
<keyword evidence="6 9" id="KW-0564">Palmitate</keyword>
<evidence type="ECO:0000256" key="8">
    <source>
        <dbReference type="ARBA" id="ARBA00023288"/>
    </source>
</evidence>
<proteinExistence type="inferred from homology"/>
<dbReference type="PROSITE" id="PS51257">
    <property type="entry name" value="PROKAR_LIPOPROTEIN"/>
    <property type="match status" value="1"/>
</dbReference>
<comment type="subcellular location">
    <subcellularLocation>
        <location evidence="1 9">Cell outer membrane</location>
        <topology evidence="1 9">Lipid-anchor</topology>
    </subcellularLocation>
</comment>
<keyword evidence="7" id="KW-0998">Cell outer membrane</keyword>
<evidence type="ECO:0000256" key="7">
    <source>
        <dbReference type="ARBA" id="ARBA00023237"/>
    </source>
</evidence>
<dbReference type="InterPro" id="IPR003423">
    <property type="entry name" value="OMP_efflux"/>
</dbReference>
<evidence type="ECO:0000256" key="2">
    <source>
        <dbReference type="ARBA" id="ARBA00007613"/>
    </source>
</evidence>
<accession>A0ABW8E4G8</accession>
<dbReference type="Gene3D" id="2.20.200.10">
    <property type="entry name" value="Outer membrane efflux proteins (OEP)"/>
    <property type="match status" value="1"/>
</dbReference>
<dbReference type="Pfam" id="PF02321">
    <property type="entry name" value="OEP"/>
    <property type="match status" value="2"/>
</dbReference>
<keyword evidence="3 9" id="KW-1134">Transmembrane beta strand</keyword>
<keyword evidence="12" id="KW-1185">Reference proteome</keyword>
<evidence type="ECO:0000256" key="5">
    <source>
        <dbReference type="ARBA" id="ARBA00023136"/>
    </source>
</evidence>
<evidence type="ECO:0000256" key="9">
    <source>
        <dbReference type="RuleBase" id="RU362097"/>
    </source>
</evidence>
<evidence type="ECO:0000313" key="12">
    <source>
        <dbReference type="Proteomes" id="UP001617213"/>
    </source>
</evidence>
<feature type="coiled-coil region" evidence="10">
    <location>
        <begin position="222"/>
        <end position="249"/>
    </location>
</feature>
<gene>
    <name evidence="11" type="primary">adeC</name>
    <name evidence="11" type="ORF">ACIOWJ_16870</name>
</gene>
<organism evidence="11 12">
    <name type="scientific">Pseudomonas sivasensis</name>
    <dbReference type="NCBI Taxonomy" id="1880678"/>
    <lineage>
        <taxon>Bacteria</taxon>
        <taxon>Pseudomonadati</taxon>
        <taxon>Pseudomonadota</taxon>
        <taxon>Gammaproteobacteria</taxon>
        <taxon>Pseudomonadales</taxon>
        <taxon>Pseudomonadaceae</taxon>
        <taxon>Pseudomonas</taxon>
    </lineage>
</organism>
<keyword evidence="10" id="KW-0175">Coiled coil</keyword>
<keyword evidence="4 9" id="KW-0812">Transmembrane</keyword>
<name>A0ABW8E4G8_9PSED</name>
<dbReference type="NCBIfam" id="TIGR01845">
    <property type="entry name" value="outer_NodT"/>
    <property type="match status" value="1"/>
</dbReference>
<dbReference type="EMBL" id="JBIUWZ010000024">
    <property type="protein sequence ID" value="MFJ2679750.1"/>
    <property type="molecule type" value="Genomic_DNA"/>
</dbReference>
<comment type="similarity">
    <text evidence="2 9">Belongs to the outer membrane factor (OMF) (TC 1.B.17) family.</text>
</comment>
<evidence type="ECO:0000313" key="11">
    <source>
        <dbReference type="EMBL" id="MFJ2679750.1"/>
    </source>
</evidence>
<dbReference type="InterPro" id="IPR010131">
    <property type="entry name" value="MdtP/NodT-like"/>
</dbReference>
<dbReference type="Proteomes" id="UP001617213">
    <property type="component" value="Unassembled WGS sequence"/>
</dbReference>
<reference evidence="11 12" key="1">
    <citation type="submission" date="2024-10" db="EMBL/GenBank/DDBJ databases">
        <title>The Natural Products Discovery Center: Release of the First 8490 Sequenced Strains for Exploring Actinobacteria Biosynthetic Diversity.</title>
        <authorList>
            <person name="Kalkreuter E."/>
            <person name="Kautsar S.A."/>
            <person name="Yang D."/>
            <person name="Bader C.D."/>
            <person name="Teijaro C.N."/>
            <person name="Fluegel L."/>
            <person name="Davis C.M."/>
            <person name="Simpson J.R."/>
            <person name="Lauterbach L."/>
            <person name="Steele A.D."/>
            <person name="Gui C."/>
            <person name="Meng S."/>
            <person name="Li G."/>
            <person name="Viehrig K."/>
            <person name="Ye F."/>
            <person name="Su P."/>
            <person name="Kiefer A.F."/>
            <person name="Nichols A."/>
            <person name="Cepeda A.J."/>
            <person name="Yan W."/>
            <person name="Fan B."/>
            <person name="Jiang Y."/>
            <person name="Adhikari A."/>
            <person name="Zheng C.-J."/>
            <person name="Schuster L."/>
            <person name="Cowan T.M."/>
            <person name="Smanski M.J."/>
            <person name="Chevrette M.G."/>
            <person name="De Carvalho L.P.S."/>
            <person name="Shen B."/>
        </authorList>
    </citation>
    <scope>NUCLEOTIDE SEQUENCE [LARGE SCALE GENOMIC DNA]</scope>
    <source>
        <strain evidence="11 12">NPDC087581</strain>
    </source>
</reference>
<dbReference type="GeneID" id="300935949"/>
<dbReference type="PANTHER" id="PTHR30203:SF32">
    <property type="entry name" value="CATION EFFLUX SYSTEM PROTEIN CUSC"/>
    <property type="match status" value="1"/>
</dbReference>
<evidence type="ECO:0000256" key="6">
    <source>
        <dbReference type="ARBA" id="ARBA00023139"/>
    </source>
</evidence>
<evidence type="ECO:0000256" key="1">
    <source>
        <dbReference type="ARBA" id="ARBA00004459"/>
    </source>
</evidence>
<dbReference type="Gene3D" id="1.20.1600.10">
    <property type="entry name" value="Outer membrane efflux proteins (OEP)"/>
    <property type="match status" value="1"/>
</dbReference>